<proteinExistence type="predicted"/>
<keyword evidence="4 7" id="KW-1133">Transmembrane helix</keyword>
<dbReference type="AlphaFoldDB" id="A0AB34KGX5"/>
<dbReference type="SUPFAM" id="SSF103473">
    <property type="entry name" value="MFS general substrate transporter"/>
    <property type="match status" value="1"/>
</dbReference>
<evidence type="ECO:0000256" key="1">
    <source>
        <dbReference type="ARBA" id="ARBA00004141"/>
    </source>
</evidence>
<feature type="domain" description="Major facilitator superfamily (MFS) profile" evidence="8">
    <location>
        <begin position="60"/>
        <end position="511"/>
    </location>
</feature>
<organism evidence="9 10">
    <name type="scientific">Cladosporium halotolerans</name>
    <dbReference type="NCBI Taxonomy" id="1052096"/>
    <lineage>
        <taxon>Eukaryota</taxon>
        <taxon>Fungi</taxon>
        <taxon>Dikarya</taxon>
        <taxon>Ascomycota</taxon>
        <taxon>Pezizomycotina</taxon>
        <taxon>Dothideomycetes</taxon>
        <taxon>Dothideomycetidae</taxon>
        <taxon>Cladosporiales</taxon>
        <taxon>Cladosporiaceae</taxon>
        <taxon>Cladosporium</taxon>
    </lineage>
</organism>
<feature type="transmembrane region" description="Helical" evidence="7">
    <location>
        <begin position="301"/>
        <end position="320"/>
    </location>
</feature>
<sequence length="531" mass="57686">MTDNAQRAQSSNTNSNQTAPDKIKDEAPSNIEPPSERPDRSDVVAKEDYSVFTVGQKRAIIFAGSFAAWFSPMTGSIYFPALDVIANDLNVSDSNMSVTVTTYLIIQGLAPMMIAGFSDTAGRRPAYILCFVIYMIANLALGLQNNYVALLILRMLQSAGSSGTVALASGLVGDLVTSSERGQYIAFSSLGSVLGPTLSPVIGGLISQYLNWHWIFWFLLIISGVFSVPFFLFHPETSRKLVGDGSIPPPWMSWNVSDYIRHKNRAKQGLTVDEEELAKHHNNFRISFPNPLSTLIMFKNLEACAVLLATGLAFACFYAISTGAASVLSEVYGYDEVHIGLVFLAIGGGSIISAFTTGKLVDWNYARHARRLGFPIQKNRNTDLSDFPIERARCEIALPCFALGVLTVIAYGWMMESRVSIAGPVVILFLMGYALIAGFQVLNVLMVDIYPTQATSATAASNVVRCLLGAAASAAIIPMSDAMGNGWAYTLLAILFAISCLGLVVFMKSGVQWRRAREARLEARKARKAET</sequence>
<dbReference type="RefSeq" id="XP_069225605.1">
    <property type="nucleotide sequence ID" value="XM_069377400.1"/>
</dbReference>
<dbReference type="Gene3D" id="1.20.1250.20">
    <property type="entry name" value="MFS general substrate transporter like domains"/>
    <property type="match status" value="1"/>
</dbReference>
<dbReference type="Proteomes" id="UP000803884">
    <property type="component" value="Unassembled WGS sequence"/>
</dbReference>
<feature type="region of interest" description="Disordered" evidence="6">
    <location>
        <begin position="1"/>
        <end position="42"/>
    </location>
</feature>
<keyword evidence="3 7" id="KW-0812">Transmembrane</keyword>
<comment type="caution">
    <text evidence="9">The sequence shown here is derived from an EMBL/GenBank/DDBJ whole genome shotgun (WGS) entry which is preliminary data.</text>
</comment>
<feature type="transmembrane region" description="Helical" evidence="7">
    <location>
        <begin position="426"/>
        <end position="450"/>
    </location>
</feature>
<name>A0AB34KGX5_9PEZI</name>
<keyword evidence="5 7" id="KW-0472">Membrane</keyword>
<dbReference type="EMBL" id="JAAQHG020000049">
    <property type="protein sequence ID" value="KAL1582498.1"/>
    <property type="molecule type" value="Genomic_DNA"/>
</dbReference>
<keyword evidence="10" id="KW-1185">Reference proteome</keyword>
<feature type="transmembrane region" description="Helical" evidence="7">
    <location>
        <begin position="59"/>
        <end position="80"/>
    </location>
</feature>
<evidence type="ECO:0000256" key="3">
    <source>
        <dbReference type="ARBA" id="ARBA00022692"/>
    </source>
</evidence>
<feature type="transmembrane region" description="Helical" evidence="7">
    <location>
        <begin position="184"/>
        <end position="206"/>
    </location>
</feature>
<dbReference type="PANTHER" id="PTHR23502">
    <property type="entry name" value="MAJOR FACILITATOR SUPERFAMILY"/>
    <property type="match status" value="1"/>
</dbReference>
<dbReference type="FunFam" id="1.20.1720.10:FF:000009">
    <property type="entry name" value="MFS multidrug transporter"/>
    <property type="match status" value="1"/>
</dbReference>
<feature type="transmembrane region" description="Helical" evidence="7">
    <location>
        <begin position="212"/>
        <end position="233"/>
    </location>
</feature>
<dbReference type="InterPro" id="IPR020846">
    <property type="entry name" value="MFS_dom"/>
</dbReference>
<keyword evidence="2" id="KW-0813">Transport</keyword>
<feature type="transmembrane region" description="Helical" evidence="7">
    <location>
        <begin position="340"/>
        <end position="361"/>
    </location>
</feature>
<dbReference type="Pfam" id="PF07690">
    <property type="entry name" value="MFS_1"/>
    <property type="match status" value="1"/>
</dbReference>
<dbReference type="PANTHER" id="PTHR23502:SF51">
    <property type="entry name" value="QUINIDINE RESISTANCE PROTEIN 1-RELATED"/>
    <property type="match status" value="1"/>
</dbReference>
<dbReference type="Gene3D" id="1.20.1720.10">
    <property type="entry name" value="Multidrug resistance protein D"/>
    <property type="match status" value="1"/>
</dbReference>
<evidence type="ECO:0000256" key="7">
    <source>
        <dbReference type="SAM" id="Phobius"/>
    </source>
</evidence>
<gene>
    <name evidence="9" type="ORF">WHR41_08796</name>
</gene>
<feature type="transmembrane region" description="Helical" evidence="7">
    <location>
        <begin position="462"/>
        <end position="480"/>
    </location>
</feature>
<evidence type="ECO:0000256" key="4">
    <source>
        <dbReference type="ARBA" id="ARBA00022989"/>
    </source>
</evidence>
<dbReference type="GO" id="GO:0022857">
    <property type="term" value="F:transmembrane transporter activity"/>
    <property type="evidence" value="ECO:0007669"/>
    <property type="project" value="InterPro"/>
</dbReference>
<evidence type="ECO:0000313" key="9">
    <source>
        <dbReference type="EMBL" id="KAL1582498.1"/>
    </source>
</evidence>
<dbReference type="GO" id="GO:0005886">
    <property type="term" value="C:plasma membrane"/>
    <property type="evidence" value="ECO:0007669"/>
    <property type="project" value="TreeGrafter"/>
</dbReference>
<evidence type="ECO:0000259" key="8">
    <source>
        <dbReference type="PROSITE" id="PS50850"/>
    </source>
</evidence>
<evidence type="ECO:0000256" key="6">
    <source>
        <dbReference type="SAM" id="MobiDB-lite"/>
    </source>
</evidence>
<accession>A0AB34KGX5</accession>
<reference evidence="9 10" key="1">
    <citation type="journal article" date="2020" name="Microbiol. Resour. Announc.">
        <title>Draft Genome Sequence of a Cladosporium Species Isolated from the Mesophotic Ascidian Didemnum maculosum.</title>
        <authorList>
            <person name="Gioti A."/>
            <person name="Siaperas R."/>
            <person name="Nikolaivits E."/>
            <person name="Le Goff G."/>
            <person name="Ouazzani J."/>
            <person name="Kotoulas G."/>
            <person name="Topakas E."/>
        </authorList>
    </citation>
    <scope>NUCLEOTIDE SEQUENCE [LARGE SCALE GENOMIC DNA]</scope>
    <source>
        <strain evidence="9 10">TM138-S3</strain>
    </source>
</reference>
<dbReference type="InterPro" id="IPR011701">
    <property type="entry name" value="MFS"/>
</dbReference>
<feature type="transmembrane region" description="Helical" evidence="7">
    <location>
        <begin position="149"/>
        <end position="172"/>
    </location>
</feature>
<feature type="compositionally biased region" description="Polar residues" evidence="6">
    <location>
        <begin position="1"/>
        <end position="19"/>
    </location>
</feature>
<feature type="transmembrane region" description="Helical" evidence="7">
    <location>
        <begin position="125"/>
        <end position="143"/>
    </location>
</feature>
<dbReference type="GeneID" id="96010238"/>
<evidence type="ECO:0000256" key="5">
    <source>
        <dbReference type="ARBA" id="ARBA00023136"/>
    </source>
</evidence>
<protein>
    <recommendedName>
        <fullName evidence="8">Major facilitator superfamily (MFS) profile domain-containing protein</fullName>
    </recommendedName>
</protein>
<comment type="subcellular location">
    <subcellularLocation>
        <location evidence="1">Membrane</location>
        <topology evidence="1">Multi-pass membrane protein</topology>
    </subcellularLocation>
</comment>
<feature type="transmembrane region" description="Helical" evidence="7">
    <location>
        <begin position="396"/>
        <end position="414"/>
    </location>
</feature>
<dbReference type="InterPro" id="IPR036259">
    <property type="entry name" value="MFS_trans_sf"/>
</dbReference>
<evidence type="ECO:0000256" key="2">
    <source>
        <dbReference type="ARBA" id="ARBA00022448"/>
    </source>
</evidence>
<dbReference type="PROSITE" id="PS50850">
    <property type="entry name" value="MFS"/>
    <property type="match status" value="1"/>
</dbReference>
<feature type="transmembrane region" description="Helical" evidence="7">
    <location>
        <begin position="486"/>
        <end position="507"/>
    </location>
</feature>
<feature type="transmembrane region" description="Helical" evidence="7">
    <location>
        <begin position="100"/>
        <end position="118"/>
    </location>
</feature>
<evidence type="ECO:0000313" key="10">
    <source>
        <dbReference type="Proteomes" id="UP000803884"/>
    </source>
</evidence>